<evidence type="ECO:0000256" key="4">
    <source>
        <dbReference type="ARBA" id="ARBA00022989"/>
    </source>
</evidence>
<proteinExistence type="predicted"/>
<dbReference type="EMBL" id="NSDJ01000001">
    <property type="protein sequence ID" value="RKF69605.1"/>
    <property type="molecule type" value="Genomic_DNA"/>
</dbReference>
<evidence type="ECO:0000313" key="9">
    <source>
        <dbReference type="Proteomes" id="UP000284853"/>
    </source>
</evidence>
<feature type="transmembrane region" description="Helical" evidence="6">
    <location>
        <begin position="16"/>
        <end position="38"/>
    </location>
</feature>
<evidence type="ECO:0000256" key="6">
    <source>
        <dbReference type="SAM" id="Phobius"/>
    </source>
</evidence>
<keyword evidence="9" id="KW-1185">Reference proteome</keyword>
<keyword evidence="4 6" id="KW-1133">Transmembrane helix</keyword>
<dbReference type="GeneID" id="302710128"/>
<feature type="transmembrane region" description="Helical" evidence="6">
    <location>
        <begin position="45"/>
        <end position="66"/>
    </location>
</feature>
<reference evidence="8 9" key="1">
    <citation type="submission" date="2017-08" db="EMBL/GenBank/DDBJ databases">
        <title>Comparative genomics of bacteria isolated from necrotic lesions of AOD affected trees.</title>
        <authorList>
            <person name="Doonan J."/>
            <person name="Denman S."/>
            <person name="Mcdonald J.E."/>
        </authorList>
    </citation>
    <scope>NUCLEOTIDE SEQUENCE [LARGE SCALE GENOMIC DNA]</scope>
    <source>
        <strain evidence="8 9">CIP 105588</strain>
    </source>
</reference>
<accession>A0ABX9PXD5</accession>
<evidence type="ECO:0000256" key="1">
    <source>
        <dbReference type="ARBA" id="ARBA00004651"/>
    </source>
</evidence>
<organism evidence="8 9">
    <name type="scientific">Rahnella variigena</name>
    <dbReference type="NCBI Taxonomy" id="574964"/>
    <lineage>
        <taxon>Bacteria</taxon>
        <taxon>Pseudomonadati</taxon>
        <taxon>Pseudomonadota</taxon>
        <taxon>Gammaproteobacteria</taxon>
        <taxon>Enterobacterales</taxon>
        <taxon>Yersiniaceae</taxon>
        <taxon>Rahnella</taxon>
    </lineage>
</organism>
<gene>
    <name evidence="8" type="ORF">CKQ54_15065</name>
</gene>
<dbReference type="PANTHER" id="PTHR42709:SF6">
    <property type="entry name" value="UNDECAPRENYL PHOSPHATE TRANSPORTER A"/>
    <property type="match status" value="1"/>
</dbReference>
<dbReference type="PANTHER" id="PTHR42709">
    <property type="entry name" value="ALKALINE PHOSPHATASE LIKE PROTEIN"/>
    <property type="match status" value="1"/>
</dbReference>
<evidence type="ECO:0000256" key="5">
    <source>
        <dbReference type="ARBA" id="ARBA00023136"/>
    </source>
</evidence>
<feature type="transmembrane region" description="Helical" evidence="6">
    <location>
        <begin position="165"/>
        <end position="185"/>
    </location>
</feature>
<keyword evidence="5 6" id="KW-0472">Membrane</keyword>
<dbReference type="Pfam" id="PF09335">
    <property type="entry name" value="VTT_dom"/>
    <property type="match status" value="1"/>
</dbReference>
<protein>
    <recommendedName>
        <fullName evidence="7">VTT domain-containing protein</fullName>
    </recommendedName>
</protein>
<dbReference type="Proteomes" id="UP000284853">
    <property type="component" value="Unassembled WGS sequence"/>
</dbReference>
<evidence type="ECO:0000256" key="2">
    <source>
        <dbReference type="ARBA" id="ARBA00022475"/>
    </source>
</evidence>
<evidence type="ECO:0000259" key="7">
    <source>
        <dbReference type="Pfam" id="PF09335"/>
    </source>
</evidence>
<comment type="subcellular location">
    <subcellularLocation>
        <location evidence="1">Cell membrane</location>
        <topology evidence="1">Multi-pass membrane protein</topology>
    </subcellularLocation>
</comment>
<keyword evidence="2" id="KW-1003">Cell membrane</keyword>
<feature type="transmembrane region" description="Helical" evidence="6">
    <location>
        <begin position="133"/>
        <end position="153"/>
    </location>
</feature>
<dbReference type="InterPro" id="IPR032816">
    <property type="entry name" value="VTT_dom"/>
</dbReference>
<comment type="caution">
    <text evidence="8">The sequence shown here is derived from an EMBL/GenBank/DDBJ whole genome shotgun (WGS) entry which is preliminary data.</text>
</comment>
<dbReference type="RefSeq" id="WP_120162477.1">
    <property type="nucleotide sequence ID" value="NZ_NSDJ01000001.1"/>
</dbReference>
<name>A0ABX9PXD5_9GAMM</name>
<evidence type="ECO:0000256" key="3">
    <source>
        <dbReference type="ARBA" id="ARBA00022692"/>
    </source>
</evidence>
<evidence type="ECO:0000313" key="8">
    <source>
        <dbReference type="EMBL" id="RKF69605.1"/>
    </source>
</evidence>
<sequence length="189" mass="20601">MFSLESLEALLRAHGLLIMTPLAILEGPVVTVIAGYFARLGYLSLTGIFAVVMAVEVFGDLLFYSLGRWVIGADGKPPRWLIRLGLTQERLDKVVSSFARKSGRLLVLGKLTHSAGALVLTAAGMARMPLVPFLFYNIIAAIPKTLFLLAIGWLFGDILAEVNNWLLYASFIVLIVAGGVIVNWLKSKQ</sequence>
<feature type="domain" description="VTT" evidence="7">
    <location>
        <begin position="28"/>
        <end position="153"/>
    </location>
</feature>
<feature type="transmembrane region" description="Helical" evidence="6">
    <location>
        <begin position="105"/>
        <end position="126"/>
    </location>
</feature>
<keyword evidence="3 6" id="KW-0812">Transmembrane</keyword>
<dbReference type="InterPro" id="IPR051311">
    <property type="entry name" value="DedA_domain"/>
</dbReference>